<accession>A0AAE5VS03</accession>
<comment type="caution">
    <text evidence="1">The sequence shown here is derived from an EMBL/GenBank/DDBJ whole genome shotgun (WGS) entry which is preliminary data.</text>
</comment>
<protein>
    <submittedName>
        <fullName evidence="1">Uncharacterized protein</fullName>
    </submittedName>
</protein>
<reference evidence="1 2" key="1">
    <citation type="submission" date="2017-03" db="EMBL/GenBank/DDBJ databases">
        <authorList>
            <person name="Hulin M.T."/>
        </authorList>
    </citation>
    <scope>NUCLEOTIDE SEQUENCE [LARGE SCALE GENOMIC DNA]</scope>
    <source>
        <strain evidence="1 2">5264</strain>
    </source>
</reference>
<proteinExistence type="predicted"/>
<dbReference type="AlphaFoldDB" id="A0AAE5VS03"/>
<name>A0AAE5VS03_PSESY</name>
<gene>
    <name evidence="1" type="ORF">CXB42_24335</name>
</gene>
<evidence type="ECO:0000313" key="2">
    <source>
        <dbReference type="Proteomes" id="UP000237295"/>
    </source>
</evidence>
<dbReference type="EMBL" id="NBAQ01000019">
    <property type="protein sequence ID" value="POQ01020.1"/>
    <property type="molecule type" value="Genomic_DNA"/>
</dbReference>
<evidence type="ECO:0000313" key="1">
    <source>
        <dbReference type="EMBL" id="POQ01020.1"/>
    </source>
</evidence>
<dbReference type="Proteomes" id="UP000237295">
    <property type="component" value="Unassembled WGS sequence"/>
</dbReference>
<sequence length="126" mass="14135">MKSKDIIEKVDFKSFINSKSCDPTTHELIIKSGISDAEFPIPPEIPAYNDQNKETLKSIIEFRSRNLALQGRQLNGADLCANSLEASQDEALRSWVAITVDDFIVIFIINSESFLIDGCMSLKRKP</sequence>
<organism evidence="1 2">
    <name type="scientific">Pseudomonas syringae pv. syringae</name>
    <dbReference type="NCBI Taxonomy" id="321"/>
    <lineage>
        <taxon>Bacteria</taxon>
        <taxon>Pseudomonadati</taxon>
        <taxon>Pseudomonadota</taxon>
        <taxon>Gammaproteobacteria</taxon>
        <taxon>Pseudomonadales</taxon>
        <taxon>Pseudomonadaceae</taxon>
        <taxon>Pseudomonas</taxon>
        <taxon>Pseudomonas syringae</taxon>
    </lineage>
</organism>